<accession>A0A558BRG1</accession>
<evidence type="ECO:0008006" key="3">
    <source>
        <dbReference type="Google" id="ProtNLM"/>
    </source>
</evidence>
<organism evidence="1 2">
    <name type="scientific">Hymenobacter setariae</name>
    <dbReference type="NCBI Taxonomy" id="2594794"/>
    <lineage>
        <taxon>Bacteria</taxon>
        <taxon>Pseudomonadati</taxon>
        <taxon>Bacteroidota</taxon>
        <taxon>Cytophagia</taxon>
        <taxon>Cytophagales</taxon>
        <taxon>Hymenobacteraceae</taxon>
        <taxon>Hymenobacter</taxon>
    </lineage>
</organism>
<dbReference type="EMBL" id="VMRJ01000004">
    <property type="protein sequence ID" value="TVT39073.1"/>
    <property type="molecule type" value="Genomic_DNA"/>
</dbReference>
<comment type="caution">
    <text evidence="1">The sequence shown here is derived from an EMBL/GenBank/DDBJ whole genome shotgun (WGS) entry which is preliminary data.</text>
</comment>
<proteinExistence type="predicted"/>
<dbReference type="OrthoDB" id="8779161at2"/>
<dbReference type="RefSeq" id="WP_144849569.1">
    <property type="nucleotide sequence ID" value="NZ_VMRJ01000004.1"/>
</dbReference>
<dbReference type="Proteomes" id="UP000317624">
    <property type="component" value="Unassembled WGS sequence"/>
</dbReference>
<name>A0A558BRG1_9BACT</name>
<dbReference type="AlphaFoldDB" id="A0A558BRG1"/>
<sequence>MLPDQFSTDFLQVAYRPDLNQLTGRWLRSVTEPELHQGYEALSQAAQHHQCGYWLIDSRRRTNRSLNGPEWVTTQFLPQVQRQLGTPLYVCFLVLPDYLGSLPASAHEVAPGSLVQFARFQDEGAANTWLATKQAAPRQA</sequence>
<reference evidence="1 2" key="1">
    <citation type="submission" date="2019-07" db="EMBL/GenBank/DDBJ databases">
        <title>Hymenobacter sp. straun FUR1 Genome sequencing and assembly.</title>
        <authorList>
            <person name="Chhetri G."/>
        </authorList>
    </citation>
    <scope>NUCLEOTIDE SEQUENCE [LARGE SCALE GENOMIC DNA]</scope>
    <source>
        <strain evidence="1 2">Fur1</strain>
    </source>
</reference>
<evidence type="ECO:0000313" key="2">
    <source>
        <dbReference type="Proteomes" id="UP000317624"/>
    </source>
</evidence>
<protein>
    <recommendedName>
        <fullName evidence="3">STAS/SEC14 domain-containing protein</fullName>
    </recommendedName>
</protein>
<keyword evidence="2" id="KW-1185">Reference proteome</keyword>
<gene>
    <name evidence="1" type="ORF">FNT36_15530</name>
</gene>
<evidence type="ECO:0000313" key="1">
    <source>
        <dbReference type="EMBL" id="TVT39073.1"/>
    </source>
</evidence>